<dbReference type="SUPFAM" id="SSF51230">
    <property type="entry name" value="Single hybrid motif"/>
    <property type="match status" value="1"/>
</dbReference>
<dbReference type="Proteomes" id="UP000218615">
    <property type="component" value="Unassembled WGS sequence"/>
</dbReference>
<dbReference type="GO" id="GO:0005829">
    <property type="term" value="C:cytosol"/>
    <property type="evidence" value="ECO:0007669"/>
    <property type="project" value="TreeGrafter"/>
</dbReference>
<comment type="similarity">
    <text evidence="1">Belongs to the GcvH family.</text>
</comment>
<name>A0A284VIS3_9EURY</name>
<gene>
    <name evidence="1 3" type="primary">gcvH</name>
    <name evidence="3" type="ORF">MNV_1090006</name>
</gene>
<dbReference type="Pfam" id="PF01597">
    <property type="entry name" value="GCV_H"/>
    <property type="match status" value="1"/>
</dbReference>
<dbReference type="STRING" id="1392998.ANME2D_00203"/>
<dbReference type="GO" id="GO:0019464">
    <property type="term" value="P:glycine decarboxylation via glycine cleavage system"/>
    <property type="evidence" value="ECO:0007669"/>
    <property type="project" value="UniProtKB-UniRule"/>
</dbReference>
<comment type="subunit">
    <text evidence="1">The glycine cleavage system is composed of four proteins: P, T, L and H.</text>
</comment>
<dbReference type="InterPro" id="IPR033753">
    <property type="entry name" value="GCV_H/Fam206"/>
</dbReference>
<proteinExistence type="inferred from homology"/>
<dbReference type="NCBIfam" id="NF002270">
    <property type="entry name" value="PRK01202.1"/>
    <property type="match status" value="1"/>
</dbReference>
<dbReference type="RefSeq" id="WP_096203588.1">
    <property type="nucleotide sequence ID" value="NZ_FZMP01000012.1"/>
</dbReference>
<keyword evidence="4" id="KW-1185">Reference proteome</keyword>
<feature type="domain" description="Lipoyl-binding" evidence="2">
    <location>
        <begin position="29"/>
        <end position="111"/>
    </location>
</feature>
<dbReference type="CDD" id="cd06848">
    <property type="entry name" value="GCS_H"/>
    <property type="match status" value="1"/>
</dbReference>
<keyword evidence="1" id="KW-0450">Lipoyl</keyword>
<evidence type="ECO:0000313" key="4">
    <source>
        <dbReference type="Proteomes" id="UP000218615"/>
    </source>
</evidence>
<comment type="cofactor">
    <cofactor evidence="1">
        <name>(R)-lipoate</name>
        <dbReference type="ChEBI" id="CHEBI:83088"/>
    </cofactor>
    <text evidence="1">Binds 1 lipoyl cofactor covalently.</text>
</comment>
<dbReference type="AlphaFoldDB" id="A0A284VIS3"/>
<evidence type="ECO:0000259" key="2">
    <source>
        <dbReference type="PROSITE" id="PS50968"/>
    </source>
</evidence>
<comment type="function">
    <text evidence="1">The glycine cleavage system catalyzes the degradation of glycine. The H protein shuttles the methylamine group of glycine from the P protein to the T protein.</text>
</comment>
<dbReference type="PROSITE" id="PS50968">
    <property type="entry name" value="BIOTINYL_LIPOYL"/>
    <property type="match status" value="1"/>
</dbReference>
<dbReference type="EMBL" id="FZMP01000012">
    <property type="protein sequence ID" value="SNQ59173.1"/>
    <property type="molecule type" value="Genomic_DNA"/>
</dbReference>
<dbReference type="OrthoDB" id="9810at2157"/>
<dbReference type="InterPro" id="IPR002930">
    <property type="entry name" value="GCV_H"/>
</dbReference>
<organism evidence="3 4">
    <name type="scientific">Candidatus Methanoperedens nitratireducens</name>
    <dbReference type="NCBI Taxonomy" id="1392998"/>
    <lineage>
        <taxon>Archaea</taxon>
        <taxon>Methanobacteriati</taxon>
        <taxon>Methanobacteriota</taxon>
        <taxon>Stenosarchaea group</taxon>
        <taxon>Methanomicrobia</taxon>
        <taxon>Methanosarcinales</taxon>
        <taxon>ANME-2 cluster</taxon>
        <taxon>Candidatus Methanoperedentaceae</taxon>
        <taxon>Candidatus Methanoperedens</taxon>
    </lineage>
</organism>
<sequence>MAEIEGYKLPDELYYTKDHTWARVEDDGMVTVGMDAYGAKAAGNIEFIDLPMEEDEFESGEAFGSLESAKWVGGLLMPVGGTVIAVNEKIEDELNLLSEDPYGEGWIIKIRPANLKDDLKALVHGDGVGPWLKKEIETRKKK</sequence>
<evidence type="ECO:0000256" key="1">
    <source>
        <dbReference type="HAMAP-Rule" id="MF_00272"/>
    </source>
</evidence>
<dbReference type="GO" id="GO:0009249">
    <property type="term" value="P:protein lipoylation"/>
    <property type="evidence" value="ECO:0007669"/>
    <property type="project" value="TreeGrafter"/>
</dbReference>
<accession>A0A284VIS3</accession>
<dbReference type="GO" id="GO:0005960">
    <property type="term" value="C:glycine cleavage complex"/>
    <property type="evidence" value="ECO:0007669"/>
    <property type="project" value="InterPro"/>
</dbReference>
<dbReference type="PANTHER" id="PTHR11715">
    <property type="entry name" value="GLYCINE CLEAVAGE SYSTEM H PROTEIN"/>
    <property type="match status" value="1"/>
</dbReference>
<dbReference type="HAMAP" id="MF_00272">
    <property type="entry name" value="GcvH"/>
    <property type="match status" value="1"/>
</dbReference>
<protein>
    <recommendedName>
        <fullName evidence="1">Probable glycine cleavage system H protein</fullName>
    </recommendedName>
</protein>
<dbReference type="InterPro" id="IPR000089">
    <property type="entry name" value="Biotin_lipoyl"/>
</dbReference>
<reference evidence="4" key="1">
    <citation type="submission" date="2017-06" db="EMBL/GenBank/DDBJ databases">
        <authorList>
            <person name="Cremers G."/>
        </authorList>
    </citation>
    <scope>NUCLEOTIDE SEQUENCE [LARGE SCALE GENOMIC DNA]</scope>
</reference>
<evidence type="ECO:0000313" key="3">
    <source>
        <dbReference type="EMBL" id="SNQ59173.1"/>
    </source>
</evidence>
<dbReference type="InterPro" id="IPR011053">
    <property type="entry name" value="Single_hybrid_motif"/>
</dbReference>
<feature type="modified residue" description="N6-lipoyllysine" evidence="1">
    <location>
        <position position="70"/>
    </location>
</feature>
<dbReference type="Gene3D" id="2.40.50.100">
    <property type="match status" value="1"/>
</dbReference>
<dbReference type="PANTHER" id="PTHR11715:SF3">
    <property type="entry name" value="GLYCINE CLEAVAGE SYSTEM H PROTEIN-RELATED"/>
    <property type="match status" value="1"/>
</dbReference>